<evidence type="ECO:0000256" key="2">
    <source>
        <dbReference type="SAM" id="MobiDB-lite"/>
    </source>
</evidence>
<organism evidence="5 6">
    <name type="scientific">Diacronema lutheri</name>
    <name type="common">Unicellular marine alga</name>
    <name type="synonym">Monochrysis lutheri</name>
    <dbReference type="NCBI Taxonomy" id="2081491"/>
    <lineage>
        <taxon>Eukaryota</taxon>
        <taxon>Haptista</taxon>
        <taxon>Haptophyta</taxon>
        <taxon>Pavlovophyceae</taxon>
        <taxon>Pavlovales</taxon>
        <taxon>Pavlovaceae</taxon>
        <taxon>Diacronema</taxon>
    </lineage>
</organism>
<comment type="similarity">
    <text evidence="1">Belongs to the RUS1 family.</text>
</comment>
<evidence type="ECO:0000256" key="1">
    <source>
        <dbReference type="ARBA" id="ARBA00007558"/>
    </source>
</evidence>
<dbReference type="Pfam" id="PF04884">
    <property type="entry name" value="UVB_sens_prot"/>
    <property type="match status" value="1"/>
</dbReference>
<proteinExistence type="inferred from homology"/>
<dbReference type="PANTHER" id="PTHR12770">
    <property type="entry name" value="RUS1 FAMILY PROTEIN C16ORF58"/>
    <property type="match status" value="1"/>
</dbReference>
<dbReference type="Proteomes" id="UP000751190">
    <property type="component" value="Unassembled WGS sequence"/>
</dbReference>
<keyword evidence="3" id="KW-0812">Transmembrane</keyword>
<feature type="region of interest" description="Disordered" evidence="2">
    <location>
        <begin position="493"/>
        <end position="514"/>
    </location>
</feature>
<feature type="transmembrane region" description="Helical" evidence="3">
    <location>
        <begin position="238"/>
        <end position="254"/>
    </location>
</feature>
<feature type="domain" description="Protein root UVB sensitive/RUS" evidence="4">
    <location>
        <begin position="74"/>
        <end position="301"/>
    </location>
</feature>
<gene>
    <name evidence="5" type="ORF">KFE25_000536</name>
</gene>
<dbReference type="PANTHER" id="PTHR12770:SF22">
    <property type="entry name" value="PROTEIN ROOT UVB SENSITIVE 1, CHLOROPLASTIC"/>
    <property type="match status" value="1"/>
</dbReference>
<keyword evidence="6" id="KW-1185">Reference proteome</keyword>
<reference evidence="5" key="1">
    <citation type="submission" date="2021-05" db="EMBL/GenBank/DDBJ databases">
        <title>The genome of the haptophyte Pavlova lutheri (Diacronema luteri, Pavlovales) - a model for lipid biosynthesis in eukaryotic algae.</title>
        <authorList>
            <person name="Hulatt C.J."/>
            <person name="Posewitz M.C."/>
        </authorList>
    </citation>
    <scope>NUCLEOTIDE SEQUENCE</scope>
    <source>
        <strain evidence="5">NIVA-4/92</strain>
    </source>
</reference>
<keyword evidence="3" id="KW-1133">Transmembrane helix</keyword>
<evidence type="ECO:0000256" key="3">
    <source>
        <dbReference type="SAM" id="Phobius"/>
    </source>
</evidence>
<dbReference type="AlphaFoldDB" id="A0A8J5XSR4"/>
<name>A0A8J5XSR4_DIALT</name>
<dbReference type="InterPro" id="IPR054549">
    <property type="entry name" value="UVB_sens_RUS_dom"/>
</dbReference>
<feature type="compositionally biased region" description="Basic and acidic residues" evidence="2">
    <location>
        <begin position="501"/>
        <end position="514"/>
    </location>
</feature>
<accession>A0A8J5XSR4</accession>
<evidence type="ECO:0000313" key="5">
    <source>
        <dbReference type="EMBL" id="KAG8467220.1"/>
    </source>
</evidence>
<protein>
    <recommendedName>
        <fullName evidence="4">Protein root UVB sensitive/RUS domain-containing protein</fullName>
    </recommendedName>
</protein>
<keyword evidence="3" id="KW-0472">Membrane</keyword>
<dbReference type="InterPro" id="IPR006968">
    <property type="entry name" value="RUS_fam"/>
</dbReference>
<evidence type="ECO:0000259" key="4">
    <source>
        <dbReference type="Pfam" id="PF04884"/>
    </source>
</evidence>
<feature type="transmembrane region" description="Helical" evidence="3">
    <location>
        <begin position="185"/>
        <end position="207"/>
    </location>
</feature>
<dbReference type="EMBL" id="JAGTXO010000006">
    <property type="protein sequence ID" value="KAG8467220.1"/>
    <property type="molecule type" value="Genomic_DNA"/>
</dbReference>
<comment type="caution">
    <text evidence="5">The sequence shown here is derived from an EMBL/GenBank/DDBJ whole genome shotgun (WGS) entry which is preliminary data.</text>
</comment>
<feature type="transmembrane region" description="Helical" evidence="3">
    <location>
        <begin position="116"/>
        <end position="138"/>
    </location>
</feature>
<sequence length="514" mass="55434">MLRVALRWAGRPPRRQLSTFRQRIPGCGWRSIGLDGAPAAAAQPPALVRVRDSEQHKAGDEHRPPTVLTWLRLSATHAVLPKGYPHTVRSTYPAYVRWTAVGLFTGRIQSVLATQAMLFTIGLGTGAIPMAAAIQWVLKDGIGHAGAIAYAAAVNTRFDADAKRYRFQSTVALTVSDFVAIAMPLVPHSFLLMASLSSAIGSIAGLAQTASRARVMSAFALGGNLADCTRAGQTQGKLMSILGTSAGAYLSWIIGPDPFRVALCMLPLAALSLYSMHVSSQLVVLRSLNVQRAERVFHAMLYQLPPDARPAARTELTAPTPEQIAEVETFAQQYRSVFRTEMLLQPLIGGPPTGGWRLALPFARSVSSTVAFELLRASPAGACARDSDAWAATWHAGAAYAIAVHTPSARDAPEVLVWHSSTSTPLHKLQAVWHACVLRHALDGRRARPLDLGAAHARAMELWPAVLRSMESTDWLLGMVYLDGDGAYLEREDTAAPVRAPRADARAGDRELDE</sequence>
<dbReference type="OrthoDB" id="19606at2759"/>
<evidence type="ECO:0000313" key="6">
    <source>
        <dbReference type="Proteomes" id="UP000751190"/>
    </source>
</evidence>